<accession>L8GUM2</accession>
<protein>
    <submittedName>
        <fullName evidence="1">DUF614 family protein</fullName>
    </submittedName>
</protein>
<sequence>MSDWETGLCECFSDFPTCLSAYFCGCFDVAYHYAAAEDRECGVVDGLLAYCFFPCCACIARGKIREKYNISGSFLGDVLAVWCCGCCAVSQQSRELKHKGVSKYSCF</sequence>
<dbReference type="PANTHER" id="PTHR15907">
    <property type="entry name" value="DUF614 FAMILY PROTEIN-RELATED"/>
    <property type="match status" value="1"/>
</dbReference>
<dbReference type="InterPro" id="IPR006461">
    <property type="entry name" value="PLAC_motif_containing"/>
</dbReference>
<keyword evidence="2" id="KW-1185">Reference proteome</keyword>
<dbReference type="GeneID" id="14917332"/>
<dbReference type="RefSeq" id="XP_004338625.1">
    <property type="nucleotide sequence ID" value="XM_004338577.1"/>
</dbReference>
<dbReference type="AlphaFoldDB" id="L8GUM2"/>
<dbReference type="NCBIfam" id="TIGR01571">
    <property type="entry name" value="A_thal_Cys_rich"/>
    <property type="match status" value="1"/>
</dbReference>
<dbReference type="VEuPathDB" id="AmoebaDB:ACA1_088570"/>
<dbReference type="Pfam" id="PF04749">
    <property type="entry name" value="PLAC8"/>
    <property type="match status" value="1"/>
</dbReference>
<reference evidence="1 2" key="1">
    <citation type="journal article" date="2013" name="Genome Biol.">
        <title>Genome of Acanthamoeba castellanii highlights extensive lateral gene transfer and early evolution of tyrosine kinase signaling.</title>
        <authorList>
            <person name="Clarke M."/>
            <person name="Lohan A.J."/>
            <person name="Liu B."/>
            <person name="Lagkouvardos I."/>
            <person name="Roy S."/>
            <person name="Zafar N."/>
            <person name="Bertelli C."/>
            <person name="Schilde C."/>
            <person name="Kianianmomeni A."/>
            <person name="Burglin T.R."/>
            <person name="Frech C."/>
            <person name="Turcotte B."/>
            <person name="Kopec K.O."/>
            <person name="Synnott J.M."/>
            <person name="Choo C."/>
            <person name="Paponov I."/>
            <person name="Finkler A."/>
            <person name="Soon Heng Tan C."/>
            <person name="Hutchins A.P."/>
            <person name="Weinmeier T."/>
            <person name="Rattei T."/>
            <person name="Chu J.S."/>
            <person name="Gimenez G."/>
            <person name="Irimia M."/>
            <person name="Rigden D.J."/>
            <person name="Fitzpatrick D.A."/>
            <person name="Lorenzo-Morales J."/>
            <person name="Bateman A."/>
            <person name="Chiu C.H."/>
            <person name="Tang P."/>
            <person name="Hegemann P."/>
            <person name="Fromm H."/>
            <person name="Raoult D."/>
            <person name="Greub G."/>
            <person name="Miranda-Saavedra D."/>
            <person name="Chen N."/>
            <person name="Nash P."/>
            <person name="Ginger M.L."/>
            <person name="Horn M."/>
            <person name="Schaap P."/>
            <person name="Caler L."/>
            <person name="Loftus B."/>
        </authorList>
    </citation>
    <scope>NUCLEOTIDE SEQUENCE [LARGE SCALE GENOMIC DNA]</scope>
    <source>
        <strain evidence="1 2">Neff</strain>
    </source>
</reference>
<dbReference type="EMBL" id="KB007985">
    <property type="protein sequence ID" value="ELR16612.1"/>
    <property type="molecule type" value="Genomic_DNA"/>
</dbReference>
<dbReference type="Proteomes" id="UP000011083">
    <property type="component" value="Unassembled WGS sequence"/>
</dbReference>
<evidence type="ECO:0000313" key="1">
    <source>
        <dbReference type="EMBL" id="ELR16612.1"/>
    </source>
</evidence>
<dbReference type="KEGG" id="acan:ACA1_088570"/>
<dbReference type="OMA" id="DIGGCCL"/>
<name>L8GUM2_ACACF</name>
<gene>
    <name evidence="1" type="ORF">ACA1_088570</name>
</gene>
<organism evidence="1 2">
    <name type="scientific">Acanthamoeba castellanii (strain ATCC 30010 / Neff)</name>
    <dbReference type="NCBI Taxonomy" id="1257118"/>
    <lineage>
        <taxon>Eukaryota</taxon>
        <taxon>Amoebozoa</taxon>
        <taxon>Discosea</taxon>
        <taxon>Longamoebia</taxon>
        <taxon>Centramoebida</taxon>
        <taxon>Acanthamoebidae</taxon>
        <taxon>Acanthamoeba</taxon>
    </lineage>
</organism>
<evidence type="ECO:0000313" key="2">
    <source>
        <dbReference type="Proteomes" id="UP000011083"/>
    </source>
</evidence>
<proteinExistence type="predicted"/>
<dbReference type="OrthoDB" id="1045822at2759"/>